<sequence length="199" mass="23216">MAVEKKSNESVLDILNLEYFKVVEKNETDREEELEKIRQALSDSEFSEDFTNKIFKLYAEKPKLAYAIKFVKKLKQGDQFSEDEILNIIPVFFTINLRNIKAFETWILSTEAKDKDKDKALFVVQQLIDKKLIEKVSFEQISSLMQKANYDVMIKAYLDFIQITVAYPKITSSSNRPNQANSRTITEKSNYETLKENSI</sequence>
<dbReference type="KEGG" id="rvi:RVIR1_06920"/>
<dbReference type="Proteomes" id="UP000282483">
    <property type="component" value="Chromosome"/>
</dbReference>
<accession>A0A2Z5UUG4</accession>
<keyword evidence="2" id="KW-1185">Reference proteome</keyword>
<protein>
    <submittedName>
        <fullName evidence="1">Uncharacterized protein</fullName>
    </submittedName>
</protein>
<proteinExistence type="predicted"/>
<dbReference type="RefSeq" id="WP_126322667.1">
    <property type="nucleotide sequence ID" value="NZ_AP018005.1"/>
</dbReference>
<organism evidence="1 2">
    <name type="scientific">Candidatus Rickettsiella viridis</name>
    <dbReference type="NCBI Taxonomy" id="676208"/>
    <lineage>
        <taxon>Bacteria</taxon>
        <taxon>Pseudomonadati</taxon>
        <taxon>Pseudomonadota</taxon>
        <taxon>Gammaproteobacteria</taxon>
        <taxon>Legionellales</taxon>
        <taxon>Coxiellaceae</taxon>
        <taxon>Rickettsiella</taxon>
    </lineage>
</organism>
<dbReference type="EMBL" id="AP018005">
    <property type="protein sequence ID" value="BBB15189.1"/>
    <property type="molecule type" value="Genomic_DNA"/>
</dbReference>
<dbReference type="AlphaFoldDB" id="A0A2Z5UUG4"/>
<reference evidence="1 2" key="1">
    <citation type="submission" date="2017-03" db="EMBL/GenBank/DDBJ databases">
        <title>The genome sequence of Candidatus Rickettsiella viridis.</title>
        <authorList>
            <person name="Nikoh N."/>
            <person name="Tsuchida T."/>
            <person name="Yamaguchi K."/>
            <person name="Maeda T."/>
            <person name="Shigenobu S."/>
            <person name="Fukatsu T."/>
        </authorList>
    </citation>
    <scope>NUCLEOTIDE SEQUENCE [LARGE SCALE GENOMIC DNA]</scope>
    <source>
        <strain evidence="1 2">Ap-RA04</strain>
    </source>
</reference>
<name>A0A2Z5UUG4_9COXI</name>
<evidence type="ECO:0000313" key="1">
    <source>
        <dbReference type="EMBL" id="BBB15189.1"/>
    </source>
</evidence>
<gene>
    <name evidence="1" type="ORF">RVIR1_06920</name>
</gene>
<evidence type="ECO:0000313" key="2">
    <source>
        <dbReference type="Proteomes" id="UP000282483"/>
    </source>
</evidence>